<feature type="region of interest" description="Disordered" evidence="1">
    <location>
        <begin position="123"/>
        <end position="143"/>
    </location>
</feature>
<feature type="compositionally biased region" description="Polar residues" evidence="1">
    <location>
        <begin position="345"/>
        <end position="367"/>
    </location>
</feature>
<feature type="signal peptide" evidence="2">
    <location>
        <begin position="1"/>
        <end position="16"/>
    </location>
</feature>
<dbReference type="OrthoDB" id="5798149at2759"/>
<feature type="region of interest" description="Disordered" evidence="1">
    <location>
        <begin position="426"/>
        <end position="502"/>
    </location>
</feature>
<feature type="compositionally biased region" description="Pro residues" evidence="1">
    <location>
        <begin position="469"/>
        <end position="482"/>
    </location>
</feature>
<feature type="chain" id="PRO_5043321507" evidence="2">
    <location>
        <begin position="17"/>
        <end position="624"/>
    </location>
</feature>
<name>A0A2A6CX71_PRIPA</name>
<organism evidence="3 4">
    <name type="scientific">Pristionchus pacificus</name>
    <name type="common">Parasitic nematode worm</name>
    <dbReference type="NCBI Taxonomy" id="54126"/>
    <lineage>
        <taxon>Eukaryota</taxon>
        <taxon>Metazoa</taxon>
        <taxon>Ecdysozoa</taxon>
        <taxon>Nematoda</taxon>
        <taxon>Chromadorea</taxon>
        <taxon>Rhabditida</taxon>
        <taxon>Rhabditina</taxon>
        <taxon>Diplogasteromorpha</taxon>
        <taxon>Diplogasteroidea</taxon>
        <taxon>Neodiplogasteridae</taxon>
        <taxon>Pristionchus</taxon>
    </lineage>
</organism>
<protein>
    <submittedName>
        <fullName evidence="3">DB domain-containing protein</fullName>
    </submittedName>
</protein>
<gene>
    <name evidence="3" type="primary">WBGene00091535</name>
</gene>
<dbReference type="AlphaFoldDB" id="A0A2A6CX71"/>
<dbReference type="Proteomes" id="UP000005239">
    <property type="component" value="Unassembled WGS sequence"/>
</dbReference>
<feature type="region of interest" description="Disordered" evidence="1">
    <location>
        <begin position="401"/>
        <end position="420"/>
    </location>
</feature>
<accession>A0A2A6CX71</accession>
<accession>A0A8R1Y5M6</accession>
<evidence type="ECO:0000313" key="3">
    <source>
        <dbReference type="EnsemblMetazoa" id="PPA01981.1"/>
    </source>
</evidence>
<dbReference type="PANTHER" id="PTHR46705">
    <property type="entry name" value="PROTEIN CBG09805"/>
    <property type="match status" value="1"/>
</dbReference>
<keyword evidence="4" id="KW-1185">Reference proteome</keyword>
<reference evidence="3" key="2">
    <citation type="submission" date="2022-06" db="UniProtKB">
        <authorList>
            <consortium name="EnsemblMetazoa"/>
        </authorList>
    </citation>
    <scope>IDENTIFICATION</scope>
    <source>
        <strain evidence="3">PS312</strain>
    </source>
</reference>
<feature type="compositionally biased region" description="Low complexity" evidence="1">
    <location>
        <begin position="411"/>
        <end position="420"/>
    </location>
</feature>
<proteinExistence type="predicted"/>
<evidence type="ECO:0000256" key="1">
    <source>
        <dbReference type="SAM" id="MobiDB-lite"/>
    </source>
</evidence>
<feature type="region of interest" description="Disordered" evidence="1">
    <location>
        <begin position="276"/>
        <end position="297"/>
    </location>
</feature>
<evidence type="ECO:0000256" key="2">
    <source>
        <dbReference type="SAM" id="SignalP"/>
    </source>
</evidence>
<feature type="region of interest" description="Disordered" evidence="1">
    <location>
        <begin position="341"/>
        <end position="367"/>
    </location>
</feature>
<feature type="compositionally biased region" description="Pro residues" evidence="1">
    <location>
        <begin position="447"/>
        <end position="461"/>
    </location>
</feature>
<keyword evidence="2" id="KW-0732">Signal</keyword>
<dbReference type="EnsemblMetazoa" id="PPA01981.1">
    <property type="protein sequence ID" value="PPA01981.1"/>
    <property type="gene ID" value="WBGene00091535"/>
</dbReference>
<dbReference type="Pfam" id="PF01682">
    <property type="entry name" value="DB"/>
    <property type="match status" value="1"/>
</dbReference>
<evidence type="ECO:0000313" key="4">
    <source>
        <dbReference type="Proteomes" id="UP000005239"/>
    </source>
</evidence>
<reference evidence="4" key="1">
    <citation type="journal article" date="2008" name="Nat. Genet.">
        <title>The Pristionchus pacificus genome provides a unique perspective on nematode lifestyle and parasitism.</title>
        <authorList>
            <person name="Dieterich C."/>
            <person name="Clifton S.W."/>
            <person name="Schuster L.N."/>
            <person name="Chinwalla A."/>
            <person name="Delehaunty K."/>
            <person name="Dinkelacker I."/>
            <person name="Fulton L."/>
            <person name="Fulton R."/>
            <person name="Godfrey J."/>
            <person name="Minx P."/>
            <person name="Mitreva M."/>
            <person name="Roeseler W."/>
            <person name="Tian H."/>
            <person name="Witte H."/>
            <person name="Yang S.P."/>
            <person name="Wilson R.K."/>
            <person name="Sommer R.J."/>
        </authorList>
    </citation>
    <scope>NUCLEOTIDE SEQUENCE [LARGE SCALE GENOMIC DNA]</scope>
    <source>
        <strain evidence="4">PS312</strain>
    </source>
</reference>
<dbReference type="PANTHER" id="PTHR46705:SF10">
    <property type="entry name" value="DOMAIN OF UNKNOWN FUNCTION DB DOMAIN-CONTAINING PROTEIN"/>
    <property type="match status" value="1"/>
</dbReference>
<sequence length="624" mass="69334">MTVLVASTLLLAVVHAQVDFTLVQGGRDVPTPSSRLIVPSRTVRLRDHTRKHRELPNVIFAPVEGSRVLTKTAFINANSKETNDEAFKIYEHFLATKGQSVLAQIADPFFVTQPPERTTIATPSERRAATRRHPFDSVGVPTTTVPTFTMATVTIQESGPPPRNDTQQIRQFVAGRSLRREEQRYPAEAKPVVRARMIASPVVGHQPSSLVAPPRDLSAAPTALPLAARSSFPQAVQSPFRAQFPSDQLFTPDLRNPDEVAWANYLAARYNEQNRRPFRPTTVGGAFTRNRQPGRPIPLPNPARIEMMSDPDVFYAPPPASPFDFEEEQKRLNLKKISKHRNLTEAGSPQHQLTTGNLSKPQLSPMFPQQSLPYLQLYSPHRTSQQPFFPNSFVDRNTQRFTGQQEERESTQQSQQQQQFTTIAPAPTLISQPPPPHAPFGFLPTTTQPPPFQRPQPPLALPNPLDLFTPPPPPPQQPPPAFAPTKQPVPVHSVTVSRPRSALSPNQKLDSCCRKQGVNPICQNLCNFDSFNDKTLVSAFLTAQCPGDQMGKAFDCASTKADHNECCVRGGLGSFLGGKCLPFCNTHKDTPANVLDYLPCLQVFRVIRDCFQEYQRVNPNIFGD</sequence>
<dbReference type="InterPro" id="IPR002602">
    <property type="entry name" value="DB"/>
</dbReference>